<dbReference type="RefSeq" id="WP_165794994.1">
    <property type="nucleotide sequence ID" value="NZ_PUGF01000013.1"/>
</dbReference>
<dbReference type="Proteomes" id="UP000237839">
    <property type="component" value="Unassembled WGS sequence"/>
</dbReference>
<reference evidence="1 2" key="1">
    <citation type="submission" date="2018-02" db="EMBL/GenBank/DDBJ databases">
        <title>Solimicrobium silvestre gen. nov., sp. nov., isolated from alpine forest soil.</title>
        <authorList>
            <person name="Margesin R."/>
            <person name="Albuquerque L."/>
            <person name="Zhang D.-C."/>
            <person name="Froufe H.J.C."/>
            <person name="Severino R."/>
            <person name="Roxo I."/>
            <person name="Egas C."/>
            <person name="Da Costa M.S."/>
        </authorList>
    </citation>
    <scope>NUCLEOTIDE SEQUENCE [LARGE SCALE GENOMIC DNA]</scope>
    <source>
        <strain evidence="1 2">S20-91</strain>
    </source>
</reference>
<evidence type="ECO:0000313" key="2">
    <source>
        <dbReference type="Proteomes" id="UP000237839"/>
    </source>
</evidence>
<organism evidence="1 2">
    <name type="scientific">Solimicrobium silvestre</name>
    <dbReference type="NCBI Taxonomy" id="2099400"/>
    <lineage>
        <taxon>Bacteria</taxon>
        <taxon>Pseudomonadati</taxon>
        <taxon>Pseudomonadota</taxon>
        <taxon>Betaproteobacteria</taxon>
        <taxon>Burkholderiales</taxon>
        <taxon>Oxalobacteraceae</taxon>
        <taxon>Solimicrobium</taxon>
    </lineage>
</organism>
<accession>A0A2S9GXN3</accession>
<keyword evidence="2" id="KW-1185">Reference proteome</keyword>
<protein>
    <submittedName>
        <fullName evidence="1">Uncharacterized protein</fullName>
    </submittedName>
</protein>
<proteinExistence type="predicted"/>
<sequence length="110" mass="12444">MMYSTTADDEVQVSHATNPFPIDLDFHKTLDGLPSTSFIPFSVSRLSSARLVWRNSAIARDVDLSSFDYCLPHVADRDTVYRNEWRTFNAERYGGQRIVNNGGGVRCAIR</sequence>
<comment type="caution">
    <text evidence="1">The sequence shown here is derived from an EMBL/GenBank/DDBJ whole genome shotgun (WGS) entry which is preliminary data.</text>
</comment>
<dbReference type="AlphaFoldDB" id="A0A2S9GXN3"/>
<gene>
    <name evidence="1" type="ORF">S2091_2857</name>
</gene>
<dbReference type="EMBL" id="PUGF01000013">
    <property type="protein sequence ID" value="PRC92482.1"/>
    <property type="molecule type" value="Genomic_DNA"/>
</dbReference>
<evidence type="ECO:0000313" key="1">
    <source>
        <dbReference type="EMBL" id="PRC92482.1"/>
    </source>
</evidence>
<name>A0A2S9GXN3_9BURK</name>